<name>A0A542EWI9_9ACTN</name>
<comment type="caution">
    <text evidence="1">The sequence shown here is derived from an EMBL/GenBank/DDBJ whole genome shotgun (WGS) entry which is preliminary data.</text>
</comment>
<dbReference type="OrthoDB" id="5191973at2"/>
<protein>
    <submittedName>
        <fullName evidence="1">Uncharacterized protein</fullName>
    </submittedName>
</protein>
<organism evidence="1 2">
    <name type="scientific">Kribbella jejuensis</name>
    <dbReference type="NCBI Taxonomy" id="236068"/>
    <lineage>
        <taxon>Bacteria</taxon>
        <taxon>Bacillati</taxon>
        <taxon>Actinomycetota</taxon>
        <taxon>Actinomycetes</taxon>
        <taxon>Propionibacteriales</taxon>
        <taxon>Kribbellaceae</taxon>
        <taxon>Kribbella</taxon>
    </lineage>
</organism>
<gene>
    <name evidence="1" type="ORF">FB475_3903</name>
</gene>
<sequence length="93" mass="10846">MGSNRRYPRDSPPNLTARHCWVLRTVRERGPSPGLILEWRQTNSGAWAARVVYVPDHREGRSVEDWFADYHLRPIDVWPSEGTQQAARYGTER</sequence>
<evidence type="ECO:0000313" key="2">
    <source>
        <dbReference type="Proteomes" id="UP000316298"/>
    </source>
</evidence>
<dbReference type="RefSeq" id="WP_141857629.1">
    <property type="nucleotide sequence ID" value="NZ_BAAAKA010000072.1"/>
</dbReference>
<evidence type="ECO:0000313" key="1">
    <source>
        <dbReference type="EMBL" id="TQJ19729.1"/>
    </source>
</evidence>
<dbReference type="EMBL" id="VFMM01000001">
    <property type="protein sequence ID" value="TQJ19729.1"/>
    <property type="molecule type" value="Genomic_DNA"/>
</dbReference>
<keyword evidence="2" id="KW-1185">Reference proteome</keyword>
<accession>A0A542EWI9</accession>
<dbReference type="AlphaFoldDB" id="A0A542EWI9"/>
<proteinExistence type="predicted"/>
<dbReference type="Proteomes" id="UP000316298">
    <property type="component" value="Unassembled WGS sequence"/>
</dbReference>
<reference evidence="1 2" key="1">
    <citation type="submission" date="2019-06" db="EMBL/GenBank/DDBJ databases">
        <title>Sequencing the genomes of 1000 actinobacteria strains.</title>
        <authorList>
            <person name="Klenk H.-P."/>
        </authorList>
    </citation>
    <scope>NUCLEOTIDE SEQUENCE [LARGE SCALE GENOMIC DNA]</scope>
    <source>
        <strain evidence="1 2">DSM 17305</strain>
    </source>
</reference>